<dbReference type="OrthoDB" id="9841705at2"/>
<dbReference type="STRING" id="1123349.SAMN02744037_02417"/>
<accession>A0A1M6SSG5</accession>
<dbReference type="EMBL" id="FRAE01000076">
    <property type="protein sequence ID" value="SHK47528.1"/>
    <property type="molecule type" value="Genomic_DNA"/>
</dbReference>
<evidence type="ECO:0000313" key="2">
    <source>
        <dbReference type="Proteomes" id="UP000242497"/>
    </source>
</evidence>
<dbReference type="Proteomes" id="UP000242497">
    <property type="component" value="Unassembled WGS sequence"/>
</dbReference>
<protein>
    <submittedName>
        <fullName evidence="1">Uncharacterized protein</fullName>
    </submittedName>
</protein>
<dbReference type="RefSeq" id="WP_072890338.1">
    <property type="nucleotide sequence ID" value="NZ_FRAE01000076.1"/>
</dbReference>
<dbReference type="AlphaFoldDB" id="A0A1M6SSG5"/>
<gene>
    <name evidence="1" type="ORF">SAMN02744037_02417</name>
</gene>
<organism evidence="1 2">
    <name type="scientific">Tepidibacter formicigenes DSM 15518</name>
    <dbReference type="NCBI Taxonomy" id="1123349"/>
    <lineage>
        <taxon>Bacteria</taxon>
        <taxon>Bacillati</taxon>
        <taxon>Bacillota</taxon>
        <taxon>Clostridia</taxon>
        <taxon>Peptostreptococcales</taxon>
        <taxon>Peptostreptococcaceae</taxon>
        <taxon>Tepidibacter</taxon>
    </lineage>
</organism>
<proteinExistence type="predicted"/>
<reference evidence="2" key="1">
    <citation type="submission" date="2016-11" db="EMBL/GenBank/DDBJ databases">
        <authorList>
            <person name="Varghese N."/>
            <person name="Submissions S."/>
        </authorList>
    </citation>
    <scope>NUCLEOTIDE SEQUENCE [LARGE SCALE GENOMIC DNA]</scope>
    <source>
        <strain evidence="2">DSM 15518</strain>
    </source>
</reference>
<sequence length="99" mass="11690">MIDNKTLQAEIKYIKSKLEELYSSKSIIYKTFDESCDILQAYQYSDNADSLASYYLKQIDKIFSQLEKDLSSNDYSQFKEQIPNFNSFIKIMKKQCILL</sequence>
<name>A0A1M6SSG5_9FIRM</name>
<keyword evidence="2" id="KW-1185">Reference proteome</keyword>
<evidence type="ECO:0000313" key="1">
    <source>
        <dbReference type="EMBL" id="SHK47528.1"/>
    </source>
</evidence>